<dbReference type="PANTHER" id="PTHR42852:SF17">
    <property type="entry name" value="THIOREDOXIN-LIKE PROTEIN HI_1115"/>
    <property type="match status" value="1"/>
</dbReference>
<dbReference type="InterPro" id="IPR000866">
    <property type="entry name" value="AhpC/TSA"/>
</dbReference>
<dbReference type="PROSITE" id="PS00194">
    <property type="entry name" value="THIOREDOXIN_1"/>
    <property type="match status" value="1"/>
</dbReference>
<protein>
    <submittedName>
        <fullName evidence="3">Peroxiredoxin</fullName>
    </submittedName>
</protein>
<dbReference type="EMBL" id="OAOP01000011">
    <property type="protein sequence ID" value="SNX75135.1"/>
    <property type="molecule type" value="Genomic_DNA"/>
</dbReference>
<keyword evidence="4" id="KW-1185">Reference proteome</keyword>
<dbReference type="PROSITE" id="PS51352">
    <property type="entry name" value="THIOREDOXIN_2"/>
    <property type="match status" value="1"/>
</dbReference>
<evidence type="ECO:0000313" key="3">
    <source>
        <dbReference type="EMBL" id="SNX75135.1"/>
    </source>
</evidence>
<dbReference type="InterPro" id="IPR017937">
    <property type="entry name" value="Thioredoxin_CS"/>
</dbReference>
<name>A0A285D648_9BACI</name>
<dbReference type="InterPro" id="IPR050553">
    <property type="entry name" value="Thioredoxin_ResA/DsbE_sf"/>
</dbReference>
<dbReference type="PANTHER" id="PTHR42852">
    <property type="entry name" value="THIOL:DISULFIDE INTERCHANGE PROTEIN DSBE"/>
    <property type="match status" value="1"/>
</dbReference>
<evidence type="ECO:0000256" key="1">
    <source>
        <dbReference type="ARBA" id="ARBA00023157"/>
    </source>
</evidence>
<dbReference type="RefSeq" id="WP_097160295.1">
    <property type="nucleotide sequence ID" value="NZ_JBEPMQ010000014.1"/>
</dbReference>
<dbReference type="OrthoDB" id="25753at2"/>
<evidence type="ECO:0000313" key="4">
    <source>
        <dbReference type="Proteomes" id="UP000219546"/>
    </source>
</evidence>
<reference evidence="3 4" key="1">
    <citation type="submission" date="2017-08" db="EMBL/GenBank/DDBJ databases">
        <authorList>
            <person name="de Groot N.N."/>
        </authorList>
    </citation>
    <scope>NUCLEOTIDE SEQUENCE [LARGE SCALE GENOMIC DNA]</scope>
    <source>
        <strain evidence="3 4">JC228</strain>
    </source>
</reference>
<dbReference type="Gene3D" id="3.40.30.10">
    <property type="entry name" value="Glutaredoxin"/>
    <property type="match status" value="1"/>
</dbReference>
<dbReference type="GO" id="GO:0016209">
    <property type="term" value="F:antioxidant activity"/>
    <property type="evidence" value="ECO:0007669"/>
    <property type="project" value="InterPro"/>
</dbReference>
<dbReference type="InterPro" id="IPR013766">
    <property type="entry name" value="Thioredoxin_domain"/>
</dbReference>
<dbReference type="CDD" id="cd02966">
    <property type="entry name" value="TlpA_like_family"/>
    <property type="match status" value="1"/>
</dbReference>
<dbReference type="SUPFAM" id="SSF52833">
    <property type="entry name" value="Thioredoxin-like"/>
    <property type="match status" value="1"/>
</dbReference>
<sequence>MKKVILGILAIVLIGWALFDYVSNEATKNETKKNNSVISSNTDDDVIETNAVGTKRGSIAPQFELETIDGKVISLEDLRGKKVFINFWATWCPPCRAEMPDIQRFYEDEEVVVLAVNLTHTEDSLSTVRGFIEDGDFTFPVLVDQEGKVAEMYKVNAYPTSYLIDSDGRIQYIALGAMNYDLMVKEFGKLE</sequence>
<organism evidence="3 4">
    <name type="scientific">Bacillus oleivorans</name>
    <dbReference type="NCBI Taxonomy" id="1448271"/>
    <lineage>
        <taxon>Bacteria</taxon>
        <taxon>Bacillati</taxon>
        <taxon>Bacillota</taxon>
        <taxon>Bacilli</taxon>
        <taxon>Bacillales</taxon>
        <taxon>Bacillaceae</taxon>
        <taxon>Bacillus</taxon>
    </lineage>
</organism>
<dbReference type="AlphaFoldDB" id="A0A285D648"/>
<dbReference type="Proteomes" id="UP000219546">
    <property type="component" value="Unassembled WGS sequence"/>
</dbReference>
<dbReference type="InterPro" id="IPR036249">
    <property type="entry name" value="Thioredoxin-like_sf"/>
</dbReference>
<keyword evidence="1" id="KW-1015">Disulfide bond</keyword>
<gene>
    <name evidence="3" type="ORF">SAMN05877753_11123</name>
</gene>
<dbReference type="GO" id="GO:0016491">
    <property type="term" value="F:oxidoreductase activity"/>
    <property type="evidence" value="ECO:0007669"/>
    <property type="project" value="InterPro"/>
</dbReference>
<feature type="domain" description="Thioredoxin" evidence="2">
    <location>
        <begin position="54"/>
        <end position="191"/>
    </location>
</feature>
<dbReference type="Pfam" id="PF00578">
    <property type="entry name" value="AhpC-TSA"/>
    <property type="match status" value="1"/>
</dbReference>
<proteinExistence type="predicted"/>
<evidence type="ECO:0000259" key="2">
    <source>
        <dbReference type="PROSITE" id="PS51352"/>
    </source>
</evidence>
<accession>A0A285D648</accession>